<dbReference type="AlphaFoldDB" id="A0AAV1HGL0"/>
<feature type="region of interest" description="Disordered" evidence="1">
    <location>
        <begin position="1"/>
        <end position="58"/>
    </location>
</feature>
<feature type="compositionally biased region" description="Polar residues" evidence="1">
    <location>
        <begin position="44"/>
        <end position="58"/>
    </location>
</feature>
<organism evidence="2 3">
    <name type="scientific">Xyrichtys novacula</name>
    <name type="common">Pearly razorfish</name>
    <name type="synonym">Hemipteronotus novacula</name>
    <dbReference type="NCBI Taxonomy" id="13765"/>
    <lineage>
        <taxon>Eukaryota</taxon>
        <taxon>Metazoa</taxon>
        <taxon>Chordata</taxon>
        <taxon>Craniata</taxon>
        <taxon>Vertebrata</taxon>
        <taxon>Euteleostomi</taxon>
        <taxon>Actinopterygii</taxon>
        <taxon>Neopterygii</taxon>
        <taxon>Teleostei</taxon>
        <taxon>Neoteleostei</taxon>
        <taxon>Acanthomorphata</taxon>
        <taxon>Eupercaria</taxon>
        <taxon>Labriformes</taxon>
        <taxon>Labridae</taxon>
        <taxon>Xyrichtys</taxon>
    </lineage>
</organism>
<feature type="region of interest" description="Disordered" evidence="1">
    <location>
        <begin position="107"/>
        <end position="141"/>
    </location>
</feature>
<dbReference type="Proteomes" id="UP001178508">
    <property type="component" value="Chromosome 22"/>
</dbReference>
<gene>
    <name evidence="2" type="ORF">XNOV1_A031347</name>
</gene>
<dbReference type="SUPFAM" id="SSF54236">
    <property type="entry name" value="Ubiquitin-like"/>
    <property type="match status" value="1"/>
</dbReference>
<dbReference type="EMBL" id="OY660885">
    <property type="protein sequence ID" value="CAJ1084509.1"/>
    <property type="molecule type" value="Genomic_DNA"/>
</dbReference>
<sequence length="231" mass="25716">MHLTRPKSSKGRSRPAVSMDYSTQRPPPSPDPPVLNSRPDRNLRSQSQPAMCQSGQMSQDQVFQMLHLTPTTAPPLSLNRYTVLPSIEKRPADVRNLDRHMSELHLCDDQSNEGPHPPNTSEKDPQTWPKHPPDPGLETAKSDGSFGGFLLAIRAPCGRRFEQHFDPLDTLLAVKSSAEVRYGVQYRGVSIETMDVPRRTFTDMGMSLAQCGIVNKSVLCISQNDSEAERV</sequence>
<proteinExistence type="predicted"/>
<dbReference type="InterPro" id="IPR029071">
    <property type="entry name" value="Ubiquitin-like_domsf"/>
</dbReference>
<feature type="compositionally biased region" description="Basic residues" evidence="1">
    <location>
        <begin position="1"/>
        <end position="13"/>
    </location>
</feature>
<accession>A0AAV1HGL0</accession>
<reference evidence="2" key="1">
    <citation type="submission" date="2023-08" db="EMBL/GenBank/DDBJ databases">
        <authorList>
            <person name="Alioto T."/>
            <person name="Alioto T."/>
            <person name="Gomez Garrido J."/>
        </authorList>
    </citation>
    <scope>NUCLEOTIDE SEQUENCE</scope>
</reference>
<dbReference type="Gene3D" id="3.10.20.90">
    <property type="entry name" value="Phosphatidylinositol 3-kinase Catalytic Subunit, Chain A, domain 1"/>
    <property type="match status" value="1"/>
</dbReference>
<name>A0AAV1HGL0_XYRNO</name>
<keyword evidence="3" id="KW-1185">Reference proteome</keyword>
<evidence type="ECO:0000256" key="1">
    <source>
        <dbReference type="SAM" id="MobiDB-lite"/>
    </source>
</evidence>
<protein>
    <submittedName>
        <fullName evidence="2">UBX domain-containing protein 10</fullName>
    </submittedName>
</protein>
<evidence type="ECO:0000313" key="3">
    <source>
        <dbReference type="Proteomes" id="UP001178508"/>
    </source>
</evidence>
<evidence type="ECO:0000313" key="2">
    <source>
        <dbReference type="EMBL" id="CAJ1084509.1"/>
    </source>
</evidence>